<evidence type="ECO:0000256" key="4">
    <source>
        <dbReference type="SAM" id="MobiDB-lite"/>
    </source>
</evidence>
<dbReference type="CDD" id="cd20406">
    <property type="entry name" value="Tudor_Agenet_AtDUF_rpt2_4"/>
    <property type="match status" value="1"/>
</dbReference>
<dbReference type="PANTHER" id="PTHR31917:SF162">
    <property type="entry name" value="AGENET DOMAIN-CONTAINING PROTEIN"/>
    <property type="match status" value="1"/>
</dbReference>
<protein>
    <recommendedName>
        <fullName evidence="5">Agenet domain-containing protein</fullName>
    </recommendedName>
</protein>
<evidence type="ECO:0000256" key="3">
    <source>
        <dbReference type="SAM" id="Coils"/>
    </source>
</evidence>
<feature type="region of interest" description="Disordered" evidence="4">
    <location>
        <begin position="162"/>
        <end position="195"/>
    </location>
</feature>
<dbReference type="AlphaFoldDB" id="A0A8S0R6H3"/>
<feature type="domain" description="Agenet" evidence="5">
    <location>
        <begin position="4"/>
        <end position="67"/>
    </location>
</feature>
<keyword evidence="2" id="KW-0341">Growth regulation</keyword>
<evidence type="ECO:0000256" key="2">
    <source>
        <dbReference type="ARBA" id="ARBA00022604"/>
    </source>
</evidence>
<accession>A0A8S0R6H3</accession>
<dbReference type="Pfam" id="PF05641">
    <property type="entry name" value="Agenet"/>
    <property type="match status" value="1"/>
</dbReference>
<feature type="compositionally biased region" description="Polar residues" evidence="4">
    <location>
        <begin position="178"/>
        <end position="192"/>
    </location>
</feature>
<dbReference type="EMBL" id="CACTIH010002172">
    <property type="protein sequence ID" value="CAA2974421.1"/>
    <property type="molecule type" value="Genomic_DNA"/>
</dbReference>
<dbReference type="Gramene" id="OE9A108661T2">
    <property type="protein sequence ID" value="OE9A108661C2"/>
    <property type="gene ID" value="OE9A108661"/>
</dbReference>
<comment type="caution">
    <text evidence="6">The sequence shown here is derived from an EMBL/GenBank/DDBJ whole genome shotgun (WGS) entry which is preliminary data.</text>
</comment>
<proteinExistence type="predicted"/>
<evidence type="ECO:0000313" key="6">
    <source>
        <dbReference type="EMBL" id="CAA2974421.1"/>
    </source>
</evidence>
<keyword evidence="1" id="KW-0813">Transport</keyword>
<feature type="coiled-coil region" evidence="3">
    <location>
        <begin position="546"/>
        <end position="636"/>
    </location>
</feature>
<gene>
    <name evidence="6" type="ORF">OLEA9_A108661</name>
</gene>
<dbReference type="SMART" id="SM00743">
    <property type="entry name" value="Agenet"/>
    <property type="match status" value="2"/>
</dbReference>
<dbReference type="InterPro" id="IPR014002">
    <property type="entry name" value="Agenet_dom_plant"/>
</dbReference>
<sequence>MFDGRKLEVSFDIEDCGDAWFPTTIREYLGNLSFLVEYWSKKIGDKAQNLKVNTTSLHIRPCPPVLEDKRFTLFEKVEAFFDFGWWSGVITKELEDSRYIVFLKQIKKHKKFHQSELRPHMEWKNGKWFTSSQGVSILSSDNGNEGLKPKCADGNAVSVLVGSSGNRKDNSEEEIPCSLNSRENQIKQSTPPQKKFKEENVVSVAFMAREKSSEECDHVSVNPASLSIGTNSREQHAAMDQSSYEPSRGKIIIKQSAKAETIQKRKRGRTPKRFIKGSQAPVTDNGQSGDVASDGMVTQGGIPNSVDSLRNAEVVVTRTEASLPNQESIVLNEDYVELIKDSSSRGKTTELNCIMKEVEKVIAEVPHNEDDHNEDDNELLSNLNEEMHGPSTFDTSRILPVRTMEQCMVSSKKQEKPFELTNRCETHKGSGMQASGFEDNGAIVLSEQQILPFVKKNVLWKTIESMEIFGKAPQKPHFQPLEHFKESLREGLAIGYMVTFASVVEKASKLLFNDPKSIMVDILETLSDLEKYGFDVGVVRDRVLELIAMKDKHEKLLSQVEELNSQIAQQNLEKSKIDEEIGKISTQIIELQKKLSLAESSKELKGQAIASLQSRLEEIEENIRTAEFDFEGLAARPL</sequence>
<keyword evidence="7" id="KW-1185">Reference proteome</keyword>
<organism evidence="6 7">
    <name type="scientific">Olea europaea subsp. europaea</name>
    <dbReference type="NCBI Taxonomy" id="158383"/>
    <lineage>
        <taxon>Eukaryota</taxon>
        <taxon>Viridiplantae</taxon>
        <taxon>Streptophyta</taxon>
        <taxon>Embryophyta</taxon>
        <taxon>Tracheophyta</taxon>
        <taxon>Spermatophyta</taxon>
        <taxon>Magnoliopsida</taxon>
        <taxon>eudicotyledons</taxon>
        <taxon>Gunneridae</taxon>
        <taxon>Pentapetalae</taxon>
        <taxon>asterids</taxon>
        <taxon>lamiids</taxon>
        <taxon>Lamiales</taxon>
        <taxon>Oleaceae</taxon>
        <taxon>Oleeae</taxon>
        <taxon>Olea</taxon>
    </lineage>
</organism>
<dbReference type="InterPro" id="IPR008395">
    <property type="entry name" value="Agenet-like_dom"/>
</dbReference>
<dbReference type="InterPro" id="IPR007930">
    <property type="entry name" value="DUF724"/>
</dbReference>
<keyword evidence="3" id="KW-0175">Coiled coil</keyword>
<evidence type="ECO:0000256" key="1">
    <source>
        <dbReference type="ARBA" id="ARBA00022448"/>
    </source>
</evidence>
<dbReference type="Proteomes" id="UP000594638">
    <property type="component" value="Unassembled WGS sequence"/>
</dbReference>
<reference evidence="6 7" key="1">
    <citation type="submission" date="2019-12" db="EMBL/GenBank/DDBJ databases">
        <authorList>
            <person name="Alioto T."/>
            <person name="Alioto T."/>
            <person name="Gomez Garrido J."/>
        </authorList>
    </citation>
    <scope>NUCLEOTIDE SEQUENCE [LARGE SCALE GENOMIC DNA]</scope>
</reference>
<dbReference type="Gramene" id="OE9A108661T10">
    <property type="protein sequence ID" value="OE9A108661C10"/>
    <property type="gene ID" value="OE9A108661"/>
</dbReference>
<name>A0A8S0R6H3_OLEEU</name>
<evidence type="ECO:0000259" key="5">
    <source>
        <dbReference type="SMART" id="SM00743"/>
    </source>
</evidence>
<dbReference type="PANTHER" id="PTHR31917">
    <property type="entry name" value="AGENET DOMAIN-CONTAINING PROTEIN-RELATED"/>
    <property type="match status" value="1"/>
</dbReference>
<feature type="domain" description="Agenet" evidence="5">
    <location>
        <begin position="69"/>
        <end position="125"/>
    </location>
</feature>
<evidence type="ECO:0000313" key="7">
    <source>
        <dbReference type="Proteomes" id="UP000594638"/>
    </source>
</evidence>
<dbReference type="Pfam" id="PF05266">
    <property type="entry name" value="DUF724"/>
    <property type="match status" value="1"/>
</dbReference>